<dbReference type="InterPro" id="IPR029069">
    <property type="entry name" value="HotDog_dom_sf"/>
</dbReference>
<comment type="caution">
    <text evidence="1">The sequence shown here is derived from an EMBL/GenBank/DDBJ whole genome shotgun (WGS) entry which is preliminary data.</text>
</comment>
<name>A0ABV7CZW3_9BACI</name>
<dbReference type="PANTHER" id="PTHR43437:SF3">
    <property type="entry name" value="HYDROXYACYL-THIOESTER DEHYDRATASE TYPE 2, MITOCHONDRIAL"/>
    <property type="match status" value="1"/>
</dbReference>
<evidence type="ECO:0000313" key="2">
    <source>
        <dbReference type="Proteomes" id="UP001595279"/>
    </source>
</evidence>
<gene>
    <name evidence="1" type="ORF">ACFOGI_16455</name>
</gene>
<protein>
    <submittedName>
        <fullName evidence="1">Uncharacterized protein</fullName>
    </submittedName>
</protein>
<accession>A0ABV7CZW3</accession>
<reference evidence="2" key="1">
    <citation type="journal article" date="2019" name="Int. J. Syst. Evol. Microbiol.">
        <title>The Global Catalogue of Microorganisms (GCM) 10K type strain sequencing project: providing services to taxonomists for standard genome sequencing and annotation.</title>
        <authorList>
            <consortium name="The Broad Institute Genomics Platform"/>
            <consortium name="The Broad Institute Genome Sequencing Center for Infectious Disease"/>
            <person name="Wu L."/>
            <person name="Ma J."/>
        </authorList>
    </citation>
    <scope>NUCLEOTIDE SEQUENCE [LARGE SCALE GENOMIC DNA]</scope>
    <source>
        <strain evidence="2">KCTC 13128</strain>
    </source>
</reference>
<dbReference type="Gene3D" id="3.10.129.10">
    <property type="entry name" value="Hotdog Thioesterase"/>
    <property type="match status" value="1"/>
</dbReference>
<evidence type="ECO:0000313" key="1">
    <source>
        <dbReference type="EMBL" id="MFC3041828.1"/>
    </source>
</evidence>
<dbReference type="SUPFAM" id="SSF54637">
    <property type="entry name" value="Thioesterase/thiol ester dehydrase-isomerase"/>
    <property type="match status" value="1"/>
</dbReference>
<organism evidence="1 2">
    <name type="scientific">Virgibacillus xinjiangensis</name>
    <dbReference type="NCBI Taxonomy" id="393090"/>
    <lineage>
        <taxon>Bacteria</taxon>
        <taxon>Bacillati</taxon>
        <taxon>Bacillota</taxon>
        <taxon>Bacilli</taxon>
        <taxon>Bacillales</taxon>
        <taxon>Bacillaceae</taxon>
        <taxon>Virgibacillus</taxon>
    </lineage>
</organism>
<dbReference type="InterPro" id="IPR050965">
    <property type="entry name" value="UPF0336/Enoyl-CoA_hydratase"/>
</dbReference>
<dbReference type="RefSeq" id="WP_390274976.1">
    <property type="nucleotide sequence ID" value="NZ_JBHRSA010000058.1"/>
</dbReference>
<sequence length="141" mass="15836">MSYAITDLYNGQTARLSRMFTEEDVRRCSELTQDYNPVYDQDAQVWAGRYSKAPVPGLLTEGLITQVISDRLPGVPCILVQKDLVFYSPVHVGEDITAELVVIDINEERNWVTQKVTCLNPDGVEVIKGQVVVYILSKADE</sequence>
<dbReference type="EMBL" id="JBHRSA010000058">
    <property type="protein sequence ID" value="MFC3041828.1"/>
    <property type="molecule type" value="Genomic_DNA"/>
</dbReference>
<keyword evidence="2" id="KW-1185">Reference proteome</keyword>
<dbReference type="PANTHER" id="PTHR43437">
    <property type="entry name" value="HYDROXYACYL-THIOESTER DEHYDRATASE TYPE 2, MITOCHONDRIAL-RELATED"/>
    <property type="match status" value="1"/>
</dbReference>
<dbReference type="Proteomes" id="UP001595279">
    <property type="component" value="Unassembled WGS sequence"/>
</dbReference>
<proteinExistence type="predicted"/>